<dbReference type="EMBL" id="BNJJ01000010">
    <property type="protein sequence ID" value="GHO85826.1"/>
    <property type="molecule type" value="Genomic_DNA"/>
</dbReference>
<evidence type="ECO:0008006" key="3">
    <source>
        <dbReference type="Google" id="ProtNLM"/>
    </source>
</evidence>
<keyword evidence="2" id="KW-1185">Reference proteome</keyword>
<name>A0ABQ3VKB1_9CHLR</name>
<protein>
    <recommendedName>
        <fullName evidence="3">Nitroreductase domain-containing protein</fullName>
    </recommendedName>
</protein>
<dbReference type="InterPro" id="IPR000415">
    <property type="entry name" value="Nitroreductase-like"/>
</dbReference>
<accession>A0ABQ3VKB1</accession>
<proteinExistence type="predicted"/>
<evidence type="ECO:0000313" key="2">
    <source>
        <dbReference type="Proteomes" id="UP000635565"/>
    </source>
</evidence>
<gene>
    <name evidence="1" type="ORF">KSZ_38320</name>
</gene>
<organism evidence="1 2">
    <name type="scientific">Dictyobacter formicarum</name>
    <dbReference type="NCBI Taxonomy" id="2778368"/>
    <lineage>
        <taxon>Bacteria</taxon>
        <taxon>Bacillati</taxon>
        <taxon>Chloroflexota</taxon>
        <taxon>Ktedonobacteria</taxon>
        <taxon>Ktedonobacterales</taxon>
        <taxon>Dictyobacteraceae</taxon>
        <taxon>Dictyobacter</taxon>
    </lineage>
</organism>
<sequence>MIALGYPGSPDTLHPVLRERELAPRSRKPLNDFVFEGQWQQAAPDANG</sequence>
<comment type="caution">
    <text evidence="1">The sequence shown here is derived from an EMBL/GenBank/DDBJ whole genome shotgun (WGS) entry which is preliminary data.</text>
</comment>
<dbReference type="SUPFAM" id="SSF55469">
    <property type="entry name" value="FMN-dependent nitroreductase-like"/>
    <property type="match status" value="1"/>
</dbReference>
<evidence type="ECO:0000313" key="1">
    <source>
        <dbReference type="EMBL" id="GHO85826.1"/>
    </source>
</evidence>
<dbReference type="Gene3D" id="3.40.109.10">
    <property type="entry name" value="NADH Oxidase"/>
    <property type="match status" value="1"/>
</dbReference>
<dbReference type="Proteomes" id="UP000635565">
    <property type="component" value="Unassembled WGS sequence"/>
</dbReference>
<reference evidence="1 2" key="1">
    <citation type="journal article" date="2021" name="Int. J. Syst. Evol. Microbiol.">
        <title>Reticulibacter mediterranei gen. nov., sp. nov., within the new family Reticulibacteraceae fam. nov., and Ktedonospora formicarum gen. nov., sp. nov., Ktedonobacter robiniae sp. nov., Dictyobacter formicarum sp. nov. and Dictyobacter arantiisoli sp. nov., belonging to the class Ktedonobacteria.</title>
        <authorList>
            <person name="Yabe S."/>
            <person name="Zheng Y."/>
            <person name="Wang C.M."/>
            <person name="Sakai Y."/>
            <person name="Abe K."/>
            <person name="Yokota A."/>
            <person name="Donadio S."/>
            <person name="Cavaletti L."/>
            <person name="Monciardini P."/>
        </authorList>
    </citation>
    <scope>NUCLEOTIDE SEQUENCE [LARGE SCALE GENOMIC DNA]</scope>
    <source>
        <strain evidence="1 2">SOSP1-9</strain>
    </source>
</reference>